<accession>A0A7X2II67</accession>
<reference evidence="1 2" key="1">
    <citation type="submission" date="2019-11" db="EMBL/GenBank/DDBJ databases">
        <title>Novel species isolated from a subtropical stream in China.</title>
        <authorList>
            <person name="Lu H."/>
        </authorList>
    </citation>
    <scope>NUCLEOTIDE SEQUENCE [LARGE SCALE GENOMIC DNA]</scope>
    <source>
        <strain evidence="1 2">FT92W</strain>
    </source>
</reference>
<protein>
    <submittedName>
        <fullName evidence="1">Uncharacterized protein</fullName>
    </submittedName>
</protein>
<organism evidence="1 2">
    <name type="scientific">Pseudoduganella rivuli</name>
    <dbReference type="NCBI Taxonomy" id="2666085"/>
    <lineage>
        <taxon>Bacteria</taxon>
        <taxon>Pseudomonadati</taxon>
        <taxon>Pseudomonadota</taxon>
        <taxon>Betaproteobacteria</taxon>
        <taxon>Burkholderiales</taxon>
        <taxon>Oxalobacteraceae</taxon>
        <taxon>Telluria group</taxon>
        <taxon>Pseudoduganella</taxon>
    </lineage>
</organism>
<gene>
    <name evidence="1" type="ORF">GJ700_00785</name>
</gene>
<sequence length="106" mass="11306">MKIAVIRQACCSADDQINALDAMYEVDASITVDALLQKICASNFLQYSSTHSRLSVEVAGRQLAEVGPSGILSWSANVSGAELAMTSIGKNTLHFFFRPNAIAARG</sequence>
<evidence type="ECO:0000313" key="1">
    <source>
        <dbReference type="EMBL" id="MRV70256.1"/>
    </source>
</evidence>
<dbReference type="AlphaFoldDB" id="A0A7X2II67"/>
<evidence type="ECO:0000313" key="2">
    <source>
        <dbReference type="Proteomes" id="UP000446768"/>
    </source>
</evidence>
<dbReference type="Proteomes" id="UP000446768">
    <property type="component" value="Unassembled WGS sequence"/>
</dbReference>
<dbReference type="RefSeq" id="WP_154370751.1">
    <property type="nucleotide sequence ID" value="NZ_WKJJ01000001.1"/>
</dbReference>
<name>A0A7X2II67_9BURK</name>
<proteinExistence type="predicted"/>
<dbReference type="EMBL" id="WKJJ01000001">
    <property type="protein sequence ID" value="MRV70256.1"/>
    <property type="molecule type" value="Genomic_DNA"/>
</dbReference>
<comment type="caution">
    <text evidence="1">The sequence shown here is derived from an EMBL/GenBank/DDBJ whole genome shotgun (WGS) entry which is preliminary data.</text>
</comment>
<keyword evidence="2" id="KW-1185">Reference proteome</keyword>